<dbReference type="Gene3D" id="3.40.50.150">
    <property type="entry name" value="Vaccinia Virus protein VP39"/>
    <property type="match status" value="1"/>
</dbReference>
<protein>
    <recommendedName>
        <fullName evidence="3">Methyltransferase domain-containing protein</fullName>
    </recommendedName>
</protein>
<proteinExistence type="predicted"/>
<organism evidence="1 2">
    <name type="scientific">Daejeonella lutea</name>
    <dbReference type="NCBI Taxonomy" id="572036"/>
    <lineage>
        <taxon>Bacteria</taxon>
        <taxon>Pseudomonadati</taxon>
        <taxon>Bacteroidota</taxon>
        <taxon>Sphingobacteriia</taxon>
        <taxon>Sphingobacteriales</taxon>
        <taxon>Sphingobacteriaceae</taxon>
        <taxon>Daejeonella</taxon>
    </lineage>
</organism>
<dbReference type="OrthoDB" id="9816564at2"/>
<sequence>MQDKTLREIFYNHDGRLIHKWDHYFEIYEKFFSKYKGRKLNMLEIGISQGGSLDLWKNYFGDEINLYAIDINPLCKQFEDPKTKIFIGSQSDKQFLSDVIAQLPDLDIVLDDGGHTMEQQIVSFEMLYPKVKEGGLFIVEDTHTSYWYEFHGGLKKPGSFIEYSKDLVDSLYEDHVQYKDSIVRDERTRHINSVAFYDSIVVFEKLKRPKAFHTRRGEESIASYVPTELKKQTFFMRLRKSLFGKKRVHTFSKNDKGIGN</sequence>
<accession>A0A1T5B518</accession>
<dbReference type="Proteomes" id="UP000189981">
    <property type="component" value="Unassembled WGS sequence"/>
</dbReference>
<gene>
    <name evidence="1" type="ORF">SAMN05661099_1299</name>
</gene>
<dbReference type="SUPFAM" id="SSF53335">
    <property type="entry name" value="S-adenosyl-L-methionine-dependent methyltransferases"/>
    <property type="match status" value="1"/>
</dbReference>
<dbReference type="EMBL" id="FUYR01000001">
    <property type="protein sequence ID" value="SKB42354.1"/>
    <property type="molecule type" value="Genomic_DNA"/>
</dbReference>
<evidence type="ECO:0008006" key="3">
    <source>
        <dbReference type="Google" id="ProtNLM"/>
    </source>
</evidence>
<reference evidence="2" key="1">
    <citation type="submission" date="2017-02" db="EMBL/GenBank/DDBJ databases">
        <authorList>
            <person name="Varghese N."/>
            <person name="Submissions S."/>
        </authorList>
    </citation>
    <scope>NUCLEOTIDE SEQUENCE [LARGE SCALE GENOMIC DNA]</scope>
    <source>
        <strain evidence="2">DSM 22385</strain>
    </source>
</reference>
<evidence type="ECO:0000313" key="1">
    <source>
        <dbReference type="EMBL" id="SKB42354.1"/>
    </source>
</evidence>
<evidence type="ECO:0000313" key="2">
    <source>
        <dbReference type="Proteomes" id="UP000189981"/>
    </source>
</evidence>
<dbReference type="AlphaFoldDB" id="A0A1T5B518"/>
<dbReference type="RefSeq" id="WP_079701791.1">
    <property type="nucleotide sequence ID" value="NZ_FUYR01000001.1"/>
</dbReference>
<dbReference type="InterPro" id="IPR029063">
    <property type="entry name" value="SAM-dependent_MTases_sf"/>
</dbReference>
<name>A0A1T5B518_9SPHI</name>
<keyword evidence="2" id="KW-1185">Reference proteome</keyword>